<evidence type="ECO:0000313" key="3">
    <source>
        <dbReference type="Proteomes" id="UP000677152"/>
    </source>
</evidence>
<reference evidence="2" key="1">
    <citation type="submission" date="2021-04" db="EMBL/GenBank/DDBJ databases">
        <title>Genomic sequence of Actinosynnema pretiosum subsp. pretiosum ATCC 31280 (C-14919).</title>
        <authorList>
            <person name="Bai L."/>
            <person name="Wang X."/>
            <person name="Xiao Y."/>
        </authorList>
    </citation>
    <scope>NUCLEOTIDE SEQUENCE</scope>
    <source>
        <strain evidence="2">ATCC 31280</strain>
    </source>
</reference>
<feature type="transmembrane region" description="Helical" evidence="1">
    <location>
        <begin position="73"/>
        <end position="96"/>
    </location>
</feature>
<keyword evidence="1" id="KW-0812">Transmembrane</keyword>
<name>A0AA45R418_9PSEU</name>
<proteinExistence type="predicted"/>
<protein>
    <submittedName>
        <fullName evidence="2">Uncharacterized protein</fullName>
    </submittedName>
</protein>
<feature type="transmembrane region" description="Helical" evidence="1">
    <location>
        <begin position="12"/>
        <end position="29"/>
    </location>
</feature>
<gene>
    <name evidence="2" type="ORF">KCV87_33350</name>
</gene>
<dbReference type="AlphaFoldDB" id="A0AA45R418"/>
<organism evidence="2 3">
    <name type="scientific">Actinosynnema pretiosum subsp. pretiosum</name>
    <dbReference type="NCBI Taxonomy" id="103721"/>
    <lineage>
        <taxon>Bacteria</taxon>
        <taxon>Bacillati</taxon>
        <taxon>Actinomycetota</taxon>
        <taxon>Actinomycetes</taxon>
        <taxon>Pseudonocardiales</taxon>
        <taxon>Pseudonocardiaceae</taxon>
        <taxon>Actinosynnema</taxon>
    </lineage>
</organism>
<dbReference type="Proteomes" id="UP000677152">
    <property type="component" value="Chromosome"/>
</dbReference>
<keyword evidence="1" id="KW-1133">Transmembrane helix</keyword>
<evidence type="ECO:0000256" key="1">
    <source>
        <dbReference type="SAM" id="Phobius"/>
    </source>
</evidence>
<keyword evidence="1" id="KW-0472">Membrane</keyword>
<accession>A0AA45R418</accession>
<dbReference type="EMBL" id="CP073249">
    <property type="protein sequence ID" value="QUF04170.1"/>
    <property type="molecule type" value="Genomic_DNA"/>
</dbReference>
<sequence>MPWELVERLSWLAGIVSALLAAVAAWSAARTARGSARDLALVIAAATDRPELLAVLEADARARVERVRRRVRAALALISCALLLVGLGGAIAWSGLSMGRHEDLSVVGGHRPRAERECAAAGEATVCADSHVYLLGAAEEVETRFAGPERDGAGVVVVTLPRCRAEVRWRVSVDGQVVASAVSHDVHVGVEFRARAGRQHVFTAERAPGGECETVRLDVRLGVTHDR</sequence>
<evidence type="ECO:0000313" key="2">
    <source>
        <dbReference type="EMBL" id="QUF04170.1"/>
    </source>
</evidence>